<feature type="transmembrane region" description="Helical" evidence="1">
    <location>
        <begin position="70"/>
        <end position="98"/>
    </location>
</feature>
<proteinExistence type="predicted"/>
<keyword evidence="1" id="KW-1133">Transmembrane helix</keyword>
<keyword evidence="1" id="KW-0812">Transmembrane</keyword>
<organism evidence="2">
    <name type="scientific">uncultured Anaerotruncus sp</name>
    <dbReference type="NCBI Taxonomy" id="905011"/>
    <lineage>
        <taxon>Bacteria</taxon>
        <taxon>Bacillati</taxon>
        <taxon>Bacillota</taxon>
        <taxon>Clostridia</taxon>
        <taxon>Eubacteriales</taxon>
        <taxon>Oscillospiraceae</taxon>
        <taxon>Anaerotruncus</taxon>
        <taxon>environmental samples</taxon>
    </lineage>
</organism>
<feature type="transmembrane region" description="Helical" evidence="1">
    <location>
        <begin position="435"/>
        <end position="460"/>
    </location>
</feature>
<dbReference type="AlphaFoldDB" id="A0A1C6HEA8"/>
<feature type="transmembrane region" description="Helical" evidence="1">
    <location>
        <begin position="481"/>
        <end position="499"/>
    </location>
</feature>
<dbReference type="EMBL" id="FMHG01000001">
    <property type="protein sequence ID" value="SCJ56102.1"/>
    <property type="molecule type" value="Genomic_DNA"/>
</dbReference>
<feature type="transmembrane region" description="Helical" evidence="1">
    <location>
        <begin position="505"/>
        <end position="525"/>
    </location>
</feature>
<protein>
    <submittedName>
        <fullName evidence="2">Uncharacterized protein</fullName>
    </submittedName>
</protein>
<feature type="transmembrane region" description="Helical" evidence="1">
    <location>
        <begin position="192"/>
        <end position="211"/>
    </location>
</feature>
<feature type="transmembrane region" description="Helical" evidence="1">
    <location>
        <begin position="34"/>
        <end position="58"/>
    </location>
</feature>
<feature type="transmembrane region" description="Helical" evidence="1">
    <location>
        <begin position="251"/>
        <end position="273"/>
    </location>
</feature>
<feature type="transmembrane region" description="Helical" evidence="1">
    <location>
        <begin position="406"/>
        <end position="429"/>
    </location>
</feature>
<reference evidence="2" key="1">
    <citation type="submission" date="2015-09" db="EMBL/GenBank/DDBJ databases">
        <authorList>
            <consortium name="Pathogen Informatics"/>
        </authorList>
    </citation>
    <scope>NUCLEOTIDE SEQUENCE</scope>
    <source>
        <strain evidence="2">2789STDY5834896</strain>
    </source>
</reference>
<feature type="transmembrane region" description="Helical" evidence="1">
    <location>
        <begin position="359"/>
        <end position="385"/>
    </location>
</feature>
<sequence>MNKLILLGRVYALESLGLGKLFHAKDPREKRKSLLMAVGFVLIAVMLVGISTTYSVAMGQMAAMLGRPELVLTVMAVAASLLSLITVIYKAGSVLFSFRDYDLQMALPIPQSTVVASRVLILYSGSLLFSCLLLVPAAVVYGLQAGPSMWYWLALIPALLALPLLPLILGLIIGGAVALLSARLGHSKIISVLLYGLVVVGVLVGSTALSFQATEMQVTELAQIGGQVASQLEAVYPPARLFTQGVAGGSAASWALLMALCVLPFLLFCALVGRFYRQLHAVFSTTTARGKYRLGQLRQSSALTALYQKEWRRFTSSTLYIFNTGMGALMLVVAAGALLFMPRAQLEGFLGIPGLGGMLTGLCPLVMAAIGGMGSVSCCSISLEGDHLWILKSLPVSTSQIFISKVLVNLTVLVPACLLGSTMAGIALRPSPVEWIFFYLTPLVFAVFTAVAGLVVNLLFPKLDWQSEVTVIKQSAASFTGVFATPLLSAAFIGLGFLLHLPMALVAIAATAVAALLCLALWLWLGTKGARIFAQL</sequence>
<name>A0A1C6HEA8_9FIRM</name>
<evidence type="ECO:0000256" key="1">
    <source>
        <dbReference type="SAM" id="Phobius"/>
    </source>
</evidence>
<keyword evidence="1" id="KW-0472">Membrane</keyword>
<gene>
    <name evidence="2" type="ORF">SAMEA3545359_00819</name>
</gene>
<evidence type="ECO:0000313" key="2">
    <source>
        <dbReference type="EMBL" id="SCJ56102.1"/>
    </source>
</evidence>
<feature type="transmembrane region" description="Helical" evidence="1">
    <location>
        <begin position="319"/>
        <end position="339"/>
    </location>
</feature>
<feature type="transmembrane region" description="Helical" evidence="1">
    <location>
        <begin position="149"/>
        <end position="180"/>
    </location>
</feature>
<feature type="transmembrane region" description="Helical" evidence="1">
    <location>
        <begin position="119"/>
        <end position="143"/>
    </location>
</feature>
<accession>A0A1C6HEA8</accession>